<dbReference type="EMBL" id="MU168073">
    <property type="protein sequence ID" value="KAG0138958.1"/>
    <property type="molecule type" value="Genomic_DNA"/>
</dbReference>
<reference evidence="2" key="1">
    <citation type="submission" date="2013-11" db="EMBL/GenBank/DDBJ databases">
        <title>Genome sequence of the fusiform rust pathogen reveals effectors for host alternation and coevolution with pine.</title>
        <authorList>
            <consortium name="DOE Joint Genome Institute"/>
            <person name="Smith K."/>
            <person name="Pendleton A."/>
            <person name="Kubisiak T."/>
            <person name="Anderson C."/>
            <person name="Salamov A."/>
            <person name="Aerts A."/>
            <person name="Riley R."/>
            <person name="Clum A."/>
            <person name="Lindquist E."/>
            <person name="Ence D."/>
            <person name="Campbell M."/>
            <person name="Kronenberg Z."/>
            <person name="Feau N."/>
            <person name="Dhillon B."/>
            <person name="Hamelin R."/>
            <person name="Burleigh J."/>
            <person name="Smith J."/>
            <person name="Yandell M."/>
            <person name="Nelson C."/>
            <person name="Grigoriev I."/>
            <person name="Davis J."/>
        </authorList>
    </citation>
    <scope>NUCLEOTIDE SEQUENCE</scope>
    <source>
        <strain evidence="2">G11</strain>
    </source>
</reference>
<comment type="caution">
    <text evidence="2">The sequence shown here is derived from an EMBL/GenBank/DDBJ whole genome shotgun (WGS) entry which is preliminary data.</text>
</comment>
<dbReference type="Proteomes" id="UP000886653">
    <property type="component" value="Unassembled WGS sequence"/>
</dbReference>
<feature type="compositionally biased region" description="Acidic residues" evidence="1">
    <location>
        <begin position="189"/>
        <end position="202"/>
    </location>
</feature>
<organism evidence="2 3">
    <name type="scientific">Cronartium quercuum f. sp. fusiforme G11</name>
    <dbReference type="NCBI Taxonomy" id="708437"/>
    <lineage>
        <taxon>Eukaryota</taxon>
        <taxon>Fungi</taxon>
        <taxon>Dikarya</taxon>
        <taxon>Basidiomycota</taxon>
        <taxon>Pucciniomycotina</taxon>
        <taxon>Pucciniomycetes</taxon>
        <taxon>Pucciniales</taxon>
        <taxon>Coleosporiaceae</taxon>
        <taxon>Cronartium</taxon>
    </lineage>
</organism>
<keyword evidence="3" id="KW-1185">Reference proteome</keyword>
<feature type="compositionally biased region" description="Basic residues" evidence="1">
    <location>
        <begin position="166"/>
        <end position="179"/>
    </location>
</feature>
<proteinExistence type="predicted"/>
<protein>
    <submittedName>
        <fullName evidence="2">Uncharacterized protein</fullName>
    </submittedName>
</protein>
<sequence>MITETHVLIIGVPKSNGHQSFQLVGGSPTALQFMNNHQEKYNKFDFCGEFQAWCTGIPVDELKPKVKDVRNSKARQREAHEALGKLLKDSLPHLDATWPWANCENILKGWGWQISFKEGATTSIGDVAQASSPLNDAQASRILADISAKRIELIMVPVDKSGLKKRAVKGTAMKSRKKQKGLEVTSCDPQDEDEMQNDNVSE</sequence>
<name>A0A9P6N5A1_9BASI</name>
<dbReference type="OrthoDB" id="10407905at2759"/>
<evidence type="ECO:0000313" key="2">
    <source>
        <dbReference type="EMBL" id="KAG0138958.1"/>
    </source>
</evidence>
<gene>
    <name evidence="2" type="ORF">CROQUDRAFT_102478</name>
</gene>
<evidence type="ECO:0000256" key="1">
    <source>
        <dbReference type="SAM" id="MobiDB-lite"/>
    </source>
</evidence>
<accession>A0A9P6N5A1</accession>
<feature type="region of interest" description="Disordered" evidence="1">
    <location>
        <begin position="166"/>
        <end position="202"/>
    </location>
</feature>
<dbReference type="AlphaFoldDB" id="A0A9P6N5A1"/>
<evidence type="ECO:0000313" key="3">
    <source>
        <dbReference type="Proteomes" id="UP000886653"/>
    </source>
</evidence>